<dbReference type="Proteomes" id="UP001212841">
    <property type="component" value="Unassembled WGS sequence"/>
</dbReference>
<evidence type="ECO:0000313" key="2">
    <source>
        <dbReference type="EMBL" id="KAJ3050729.1"/>
    </source>
</evidence>
<protein>
    <submittedName>
        <fullName evidence="2">Uncharacterized protein</fullName>
    </submittedName>
</protein>
<accession>A0AAD5X4M6</accession>
<keyword evidence="3" id="KW-1185">Reference proteome</keyword>
<gene>
    <name evidence="2" type="ORF">HK097_008266</name>
</gene>
<dbReference type="EMBL" id="JADGJD010000478">
    <property type="protein sequence ID" value="KAJ3050729.1"/>
    <property type="molecule type" value="Genomic_DNA"/>
</dbReference>
<comment type="caution">
    <text evidence="2">The sequence shown here is derived from an EMBL/GenBank/DDBJ whole genome shotgun (WGS) entry which is preliminary data.</text>
</comment>
<dbReference type="AlphaFoldDB" id="A0AAD5X4M6"/>
<feature type="non-terminal residue" evidence="2">
    <location>
        <position position="80"/>
    </location>
</feature>
<reference evidence="2" key="1">
    <citation type="submission" date="2020-05" db="EMBL/GenBank/DDBJ databases">
        <title>Phylogenomic resolution of chytrid fungi.</title>
        <authorList>
            <person name="Stajich J.E."/>
            <person name="Amses K."/>
            <person name="Simmons R."/>
            <person name="Seto K."/>
            <person name="Myers J."/>
            <person name="Bonds A."/>
            <person name="Quandt C.A."/>
            <person name="Barry K."/>
            <person name="Liu P."/>
            <person name="Grigoriev I."/>
            <person name="Longcore J.E."/>
            <person name="James T.Y."/>
        </authorList>
    </citation>
    <scope>NUCLEOTIDE SEQUENCE</scope>
    <source>
        <strain evidence="2">JEL0318</strain>
    </source>
</reference>
<proteinExistence type="predicted"/>
<feature type="region of interest" description="Disordered" evidence="1">
    <location>
        <begin position="1"/>
        <end position="27"/>
    </location>
</feature>
<evidence type="ECO:0000313" key="3">
    <source>
        <dbReference type="Proteomes" id="UP001212841"/>
    </source>
</evidence>
<organism evidence="2 3">
    <name type="scientific">Rhizophlyctis rosea</name>
    <dbReference type="NCBI Taxonomy" id="64517"/>
    <lineage>
        <taxon>Eukaryota</taxon>
        <taxon>Fungi</taxon>
        <taxon>Fungi incertae sedis</taxon>
        <taxon>Chytridiomycota</taxon>
        <taxon>Chytridiomycota incertae sedis</taxon>
        <taxon>Chytridiomycetes</taxon>
        <taxon>Rhizophlyctidales</taxon>
        <taxon>Rhizophlyctidaceae</taxon>
        <taxon>Rhizophlyctis</taxon>
    </lineage>
</organism>
<sequence length="80" mass="8576">MEGNEGVLQKLQGQVEAEQKRREEVEKENGVIRGVLRALVEENLRLKNAGVVGGGGAEVAREEEGEGKVDVTVADASVNF</sequence>
<feature type="compositionally biased region" description="Basic and acidic residues" evidence="1">
    <location>
        <begin position="17"/>
        <end position="27"/>
    </location>
</feature>
<name>A0AAD5X4M6_9FUNG</name>
<evidence type="ECO:0000256" key="1">
    <source>
        <dbReference type="SAM" id="MobiDB-lite"/>
    </source>
</evidence>